<protein>
    <submittedName>
        <fullName evidence="2">Glycosyltransferase</fullName>
    </submittedName>
</protein>
<comment type="caution">
    <text evidence="2">The sequence shown here is derived from an EMBL/GenBank/DDBJ whole genome shotgun (WGS) entry which is preliminary data.</text>
</comment>
<feature type="domain" description="Glycosyl transferase family 1" evidence="1">
    <location>
        <begin position="209"/>
        <end position="373"/>
    </location>
</feature>
<dbReference type="Pfam" id="PF00534">
    <property type="entry name" value="Glycos_transf_1"/>
    <property type="match status" value="1"/>
</dbReference>
<evidence type="ECO:0000259" key="1">
    <source>
        <dbReference type="Pfam" id="PF00534"/>
    </source>
</evidence>
<gene>
    <name evidence="2" type="ORF">US96_C0006G0020</name>
</gene>
<reference evidence="2 3" key="1">
    <citation type="journal article" date="2015" name="Nature">
        <title>rRNA introns, odd ribosomes, and small enigmatic genomes across a large radiation of phyla.</title>
        <authorList>
            <person name="Brown C.T."/>
            <person name="Hug L.A."/>
            <person name="Thomas B.C."/>
            <person name="Sharon I."/>
            <person name="Castelle C.J."/>
            <person name="Singh A."/>
            <person name="Wilkins M.J."/>
            <person name="Williams K.H."/>
            <person name="Banfield J.F."/>
        </authorList>
    </citation>
    <scope>NUCLEOTIDE SEQUENCE [LARGE SCALE GENOMIC DNA]</scope>
</reference>
<dbReference type="GO" id="GO:0016757">
    <property type="term" value="F:glycosyltransferase activity"/>
    <property type="evidence" value="ECO:0007669"/>
    <property type="project" value="InterPro"/>
</dbReference>
<accession>A0A0G0K7S7</accession>
<proteinExistence type="predicted"/>
<dbReference type="AlphaFoldDB" id="A0A0G0K7S7"/>
<name>A0A0G0K7S7_9BACT</name>
<keyword evidence="2" id="KW-0808">Transferase</keyword>
<dbReference type="Proteomes" id="UP000034181">
    <property type="component" value="Unassembled WGS sequence"/>
</dbReference>
<dbReference type="PANTHER" id="PTHR45947">
    <property type="entry name" value="SULFOQUINOVOSYL TRANSFERASE SQD2"/>
    <property type="match status" value="1"/>
</dbReference>
<dbReference type="SUPFAM" id="SSF53756">
    <property type="entry name" value="UDP-Glycosyltransferase/glycogen phosphorylase"/>
    <property type="match status" value="1"/>
</dbReference>
<dbReference type="InterPro" id="IPR001296">
    <property type="entry name" value="Glyco_trans_1"/>
</dbReference>
<evidence type="ECO:0000313" key="3">
    <source>
        <dbReference type="Proteomes" id="UP000034181"/>
    </source>
</evidence>
<sequence length="395" mass="45087">MKKTYHFFALAALGDGLSGGDRIFIELARRWARWGIKIKIYVWQEGYEITQAQNLRHKNIEFVIVNMGIWPKFGFLANYLARIVAGIKLGLTLRVKKDDYLYSASDFLMDMLPAYILKLRFDTPTWFAGWYQTAPNPLKGYTEGKREHSYKFTALFYWLSQKLSKPFIVAQANFVLVNNENEKKQFMTKSREKAVIVVHGAVSVKEIRNWLSKNKLKKKKYDAVFQGRLHPQKGVVEMIEIWGMVVRNSPAAKLAIIGDGELMGKVKAKISKLKLNKNVTLFGYVFDGAKKYSIFFKSKLALHPAFFDSGGMAAAEAMAFGIPAIGFNLDSYKYYYPKGMVKVEKGDLVAFSEEILHLLKNNKKRAKLGQEAKLMIGKTWSWEARAREVLKAIGS</sequence>
<organism evidence="2 3">
    <name type="scientific">Candidatus Woesebacteria bacterium GW2011_GWB1_38_5b</name>
    <dbReference type="NCBI Taxonomy" id="1618569"/>
    <lineage>
        <taxon>Bacteria</taxon>
        <taxon>Candidatus Woeseibacteriota</taxon>
    </lineage>
</organism>
<evidence type="ECO:0000313" key="2">
    <source>
        <dbReference type="EMBL" id="KKQ75708.1"/>
    </source>
</evidence>
<dbReference type="EMBL" id="LBUZ01000006">
    <property type="protein sequence ID" value="KKQ75708.1"/>
    <property type="molecule type" value="Genomic_DNA"/>
</dbReference>
<dbReference type="InterPro" id="IPR050194">
    <property type="entry name" value="Glycosyltransferase_grp1"/>
</dbReference>
<dbReference type="Gene3D" id="3.40.50.2000">
    <property type="entry name" value="Glycogen Phosphorylase B"/>
    <property type="match status" value="2"/>
</dbReference>
<dbReference type="PANTHER" id="PTHR45947:SF3">
    <property type="entry name" value="SULFOQUINOVOSYL TRANSFERASE SQD2"/>
    <property type="match status" value="1"/>
</dbReference>